<evidence type="ECO:0000313" key="3">
    <source>
        <dbReference type="EMBL" id="KAF1809824.1"/>
    </source>
</evidence>
<name>A0A6G1FVL3_9PEZI</name>
<reference evidence="5" key="3">
    <citation type="submission" date="2025-04" db="UniProtKB">
        <authorList>
            <consortium name="RefSeq"/>
        </authorList>
    </citation>
    <scope>IDENTIFICATION</scope>
    <source>
        <strain evidence="5">CBS 781.70</strain>
    </source>
</reference>
<feature type="domain" description="Enoyl reductase (ER)" evidence="2">
    <location>
        <begin position="23"/>
        <end position="348"/>
    </location>
</feature>
<reference evidence="3 5" key="1">
    <citation type="submission" date="2020-01" db="EMBL/GenBank/DDBJ databases">
        <authorList>
            <consortium name="DOE Joint Genome Institute"/>
            <person name="Haridas S."/>
            <person name="Albert R."/>
            <person name="Binder M."/>
            <person name="Bloem J."/>
            <person name="Labutti K."/>
            <person name="Salamov A."/>
            <person name="Andreopoulos B."/>
            <person name="Baker S.E."/>
            <person name="Barry K."/>
            <person name="Bills G."/>
            <person name="Bluhm B.H."/>
            <person name="Cannon C."/>
            <person name="Castanera R."/>
            <person name="Culley D.E."/>
            <person name="Daum C."/>
            <person name="Ezra D."/>
            <person name="Gonzalez J.B."/>
            <person name="Henrissat B."/>
            <person name="Kuo A."/>
            <person name="Liang C."/>
            <person name="Lipzen A."/>
            <person name="Lutzoni F."/>
            <person name="Magnuson J."/>
            <person name="Mondo S."/>
            <person name="Nolan M."/>
            <person name="Ohm R."/>
            <person name="Pangilinan J."/>
            <person name="Park H.-J."/>
            <person name="Ramirez L."/>
            <person name="Alfaro M."/>
            <person name="Sun H."/>
            <person name="Tritt A."/>
            <person name="Yoshinaga Y."/>
            <person name="Zwiers L.-H."/>
            <person name="Turgeon B.G."/>
            <person name="Goodwin S.B."/>
            <person name="Spatafora J.W."/>
            <person name="Crous P.W."/>
            <person name="Grigoriev I.V."/>
        </authorList>
    </citation>
    <scope>NUCLEOTIDE SEQUENCE</scope>
    <source>
        <strain evidence="3 5">CBS 781.70</strain>
    </source>
</reference>
<dbReference type="InterPro" id="IPR045010">
    <property type="entry name" value="MDR_fam"/>
</dbReference>
<reference evidence="5" key="2">
    <citation type="submission" date="2020-04" db="EMBL/GenBank/DDBJ databases">
        <authorList>
            <consortium name="NCBI Genome Project"/>
        </authorList>
    </citation>
    <scope>NUCLEOTIDE SEQUENCE</scope>
    <source>
        <strain evidence="5">CBS 781.70</strain>
    </source>
</reference>
<dbReference type="InterPro" id="IPR036291">
    <property type="entry name" value="NAD(P)-bd_dom_sf"/>
</dbReference>
<protein>
    <submittedName>
        <fullName evidence="3 5">NAD(P)-binding protein</fullName>
    </submittedName>
</protein>
<dbReference type="Pfam" id="PF00107">
    <property type="entry name" value="ADH_zinc_N"/>
    <property type="match status" value="1"/>
</dbReference>
<dbReference type="SMART" id="SM00829">
    <property type="entry name" value="PKS_ER"/>
    <property type="match status" value="1"/>
</dbReference>
<organism evidence="3">
    <name type="scientific">Eremomyces bilateralis CBS 781.70</name>
    <dbReference type="NCBI Taxonomy" id="1392243"/>
    <lineage>
        <taxon>Eukaryota</taxon>
        <taxon>Fungi</taxon>
        <taxon>Dikarya</taxon>
        <taxon>Ascomycota</taxon>
        <taxon>Pezizomycotina</taxon>
        <taxon>Dothideomycetes</taxon>
        <taxon>Dothideomycetes incertae sedis</taxon>
        <taxon>Eremomycetales</taxon>
        <taxon>Eremomycetaceae</taxon>
        <taxon>Eremomyces</taxon>
    </lineage>
</organism>
<dbReference type="Pfam" id="PF16884">
    <property type="entry name" value="ADH_N_2"/>
    <property type="match status" value="1"/>
</dbReference>
<dbReference type="SUPFAM" id="SSF50129">
    <property type="entry name" value="GroES-like"/>
    <property type="match status" value="1"/>
</dbReference>
<gene>
    <name evidence="3 5" type="ORF">P152DRAFT_461217</name>
</gene>
<dbReference type="InterPro" id="IPR013149">
    <property type="entry name" value="ADH-like_C"/>
</dbReference>
<keyword evidence="4" id="KW-1185">Reference proteome</keyword>
<dbReference type="AlphaFoldDB" id="A0A6G1FVL3"/>
<dbReference type="CDD" id="cd05288">
    <property type="entry name" value="PGDH"/>
    <property type="match status" value="1"/>
</dbReference>
<dbReference type="FunFam" id="3.40.50.720:FF:000121">
    <property type="entry name" value="Prostaglandin reductase 2"/>
    <property type="match status" value="1"/>
</dbReference>
<proteinExistence type="predicted"/>
<evidence type="ECO:0000256" key="1">
    <source>
        <dbReference type="ARBA" id="ARBA00023002"/>
    </source>
</evidence>
<sequence>MTPSITRHWILSKKPTDLPILSGPDSTFSLATKPLPPVEDGQVMIKVLYLSNDPAQRLWIDPSIAPDRLYIEPVEVGDTMASYTCICEIIESKATDLTIGALILADVGWSEYAVLPAENCIPINPIKGLKPVHYVSLFGVAGVTAYYGLVDIARTTANDAVVISGAAGAVGSIAVQIAKNVLGCKRVIGIAGTDAKCRWVESLGADICLNYTSKDFEVALKEATDGFVEVFFDNVGGEILDLMLTRVKKDGRIAACGAIAEYNGGERSGIKKWYHVIAMRLQIRGFVVLDAIPTGRWTAIVEALVQGFQDRKIKATDEGLTIRQSSFEDVPKTWMGLFDGRNSGKLLTQLL</sequence>
<dbReference type="OrthoDB" id="809632at2759"/>
<dbReference type="Proteomes" id="UP000504638">
    <property type="component" value="Unplaced"/>
</dbReference>
<dbReference type="Gene3D" id="3.90.180.10">
    <property type="entry name" value="Medium-chain alcohol dehydrogenases, catalytic domain"/>
    <property type="match status" value="1"/>
</dbReference>
<dbReference type="InterPro" id="IPR020843">
    <property type="entry name" value="ER"/>
</dbReference>
<dbReference type="Gene3D" id="3.40.50.720">
    <property type="entry name" value="NAD(P)-binding Rossmann-like Domain"/>
    <property type="match status" value="1"/>
</dbReference>
<dbReference type="RefSeq" id="XP_033531455.1">
    <property type="nucleotide sequence ID" value="XM_033680075.1"/>
</dbReference>
<evidence type="ECO:0000313" key="5">
    <source>
        <dbReference type="RefSeq" id="XP_033531455.1"/>
    </source>
</evidence>
<dbReference type="InterPro" id="IPR041694">
    <property type="entry name" value="ADH_N_2"/>
</dbReference>
<dbReference type="PANTHER" id="PTHR43205">
    <property type="entry name" value="PROSTAGLANDIN REDUCTASE"/>
    <property type="match status" value="1"/>
</dbReference>
<dbReference type="GO" id="GO:0016628">
    <property type="term" value="F:oxidoreductase activity, acting on the CH-CH group of donors, NAD or NADP as acceptor"/>
    <property type="evidence" value="ECO:0007669"/>
    <property type="project" value="InterPro"/>
</dbReference>
<dbReference type="PANTHER" id="PTHR43205:SF19">
    <property type="entry name" value="ENOYL REDUCTASE (ER) DOMAIN-CONTAINING PROTEIN"/>
    <property type="match status" value="1"/>
</dbReference>
<accession>A0A6G1FVL3</accession>
<dbReference type="GeneID" id="54420645"/>
<dbReference type="InterPro" id="IPR011032">
    <property type="entry name" value="GroES-like_sf"/>
</dbReference>
<dbReference type="EMBL" id="ML975170">
    <property type="protein sequence ID" value="KAF1809824.1"/>
    <property type="molecule type" value="Genomic_DNA"/>
</dbReference>
<dbReference type="SUPFAM" id="SSF51735">
    <property type="entry name" value="NAD(P)-binding Rossmann-fold domains"/>
    <property type="match status" value="1"/>
</dbReference>
<evidence type="ECO:0000259" key="2">
    <source>
        <dbReference type="SMART" id="SM00829"/>
    </source>
</evidence>
<keyword evidence="1" id="KW-0560">Oxidoreductase</keyword>
<evidence type="ECO:0000313" key="4">
    <source>
        <dbReference type="Proteomes" id="UP000504638"/>
    </source>
</evidence>